<name>A0A1T2KXJ3_9GAMM</name>
<gene>
    <name evidence="3" type="ORF">BOW51_01975</name>
</gene>
<evidence type="ECO:0008006" key="5">
    <source>
        <dbReference type="Google" id="ProtNLM"/>
    </source>
</evidence>
<keyword evidence="4" id="KW-1185">Reference proteome</keyword>
<comment type="caution">
    <text evidence="3">The sequence shown here is derived from an EMBL/GenBank/DDBJ whole genome shotgun (WGS) entry which is preliminary data.</text>
</comment>
<evidence type="ECO:0000313" key="4">
    <source>
        <dbReference type="Proteomes" id="UP000190896"/>
    </source>
</evidence>
<dbReference type="AlphaFoldDB" id="A0A1T2KXJ3"/>
<keyword evidence="2" id="KW-0732">Signal</keyword>
<dbReference type="RefSeq" id="WP_078485853.1">
    <property type="nucleotide sequence ID" value="NZ_MPRJ01000008.1"/>
</dbReference>
<organism evidence="3 4">
    <name type="scientific">Solemya velesiana gill symbiont</name>
    <dbReference type="NCBI Taxonomy" id="1918948"/>
    <lineage>
        <taxon>Bacteria</taxon>
        <taxon>Pseudomonadati</taxon>
        <taxon>Pseudomonadota</taxon>
        <taxon>Gammaproteobacteria</taxon>
        <taxon>sulfur-oxidizing symbionts</taxon>
    </lineage>
</organism>
<feature type="coiled-coil region" evidence="1">
    <location>
        <begin position="50"/>
        <end position="105"/>
    </location>
</feature>
<dbReference type="EMBL" id="MPRJ01000008">
    <property type="protein sequence ID" value="OOZ37521.1"/>
    <property type="molecule type" value="Genomic_DNA"/>
</dbReference>
<keyword evidence="1" id="KW-0175">Coiled coil</keyword>
<feature type="signal peptide" evidence="2">
    <location>
        <begin position="1"/>
        <end position="23"/>
    </location>
</feature>
<reference evidence="3 4" key="1">
    <citation type="submission" date="2016-11" db="EMBL/GenBank/DDBJ databases">
        <title>Mixed transmission modes and dynamic genome evolution in an obligate animal-bacterial symbiosis.</title>
        <authorList>
            <person name="Russell S.L."/>
            <person name="Corbett-Detig R.B."/>
            <person name="Cavanaugh C.M."/>
        </authorList>
    </citation>
    <scope>NUCLEOTIDE SEQUENCE [LARGE SCALE GENOMIC DNA]</scope>
    <source>
        <strain evidence="3">Se-Cadez</strain>
    </source>
</reference>
<protein>
    <recommendedName>
        <fullName evidence="5">Zinc resistance-associated protein</fullName>
    </recommendedName>
</protein>
<dbReference type="Proteomes" id="UP000190896">
    <property type="component" value="Unassembled WGS sequence"/>
</dbReference>
<evidence type="ECO:0000256" key="2">
    <source>
        <dbReference type="SAM" id="SignalP"/>
    </source>
</evidence>
<feature type="chain" id="PRO_5012910696" description="Zinc resistance-associated protein" evidence="2">
    <location>
        <begin position="24"/>
        <end position="142"/>
    </location>
</feature>
<evidence type="ECO:0000256" key="1">
    <source>
        <dbReference type="SAM" id="Coils"/>
    </source>
</evidence>
<proteinExistence type="predicted"/>
<evidence type="ECO:0000313" key="3">
    <source>
        <dbReference type="EMBL" id="OOZ37521.1"/>
    </source>
</evidence>
<sequence>MKRIIAVAMITLAAVGLSQPVSAGKYAHHGHFKNLANHQKMEIREGAKVGELTQREVQRLRKQQKRLKKRYQDYMADGRLSRYERRELKASYRNAESRIKRLRNNDEYRFLRVRISGLGKDSPFGRSRVGTWYPQDQRLVLR</sequence>
<accession>A0A1T2KXJ3</accession>